<dbReference type="GO" id="GO:0140098">
    <property type="term" value="F:catalytic activity, acting on RNA"/>
    <property type="evidence" value="ECO:0007669"/>
    <property type="project" value="UniProtKB-ARBA"/>
</dbReference>
<dbReference type="AlphaFoldDB" id="A0A1D7TLE4"/>
<dbReference type="Pfam" id="PF00849">
    <property type="entry name" value="PseudoU_synth_2"/>
    <property type="match status" value="1"/>
</dbReference>
<organism evidence="7 8">
    <name type="scientific">Sulfurospirillum halorespirans DSM 13726</name>
    <dbReference type="NCBI Taxonomy" id="1193502"/>
    <lineage>
        <taxon>Bacteria</taxon>
        <taxon>Pseudomonadati</taxon>
        <taxon>Campylobacterota</taxon>
        <taxon>Epsilonproteobacteria</taxon>
        <taxon>Campylobacterales</taxon>
        <taxon>Sulfurospirillaceae</taxon>
        <taxon>Sulfurospirillum</taxon>
    </lineage>
</organism>
<keyword evidence="7" id="KW-0456">Lyase</keyword>
<dbReference type="PROSITE" id="PS01129">
    <property type="entry name" value="PSI_RLU"/>
    <property type="match status" value="1"/>
</dbReference>
<dbReference type="Gene3D" id="3.30.2350.10">
    <property type="entry name" value="Pseudouridine synthase"/>
    <property type="match status" value="1"/>
</dbReference>
<dbReference type="GO" id="GO:0003723">
    <property type="term" value="F:RNA binding"/>
    <property type="evidence" value="ECO:0007669"/>
    <property type="project" value="InterPro"/>
</dbReference>
<comment type="catalytic activity">
    <reaction evidence="1">
        <text>a uridine in RNA = a pseudouridine in RNA</text>
        <dbReference type="Rhea" id="RHEA:48348"/>
        <dbReference type="Rhea" id="RHEA-COMP:12068"/>
        <dbReference type="Rhea" id="RHEA-COMP:12069"/>
        <dbReference type="ChEBI" id="CHEBI:65314"/>
        <dbReference type="ChEBI" id="CHEBI:65315"/>
    </reaction>
</comment>
<dbReference type="PATRIC" id="fig|1193502.14.peg.2068"/>
<dbReference type="Proteomes" id="UP000094609">
    <property type="component" value="Chromosome"/>
</dbReference>
<dbReference type="PANTHER" id="PTHR21600:SF44">
    <property type="entry name" value="RIBOSOMAL LARGE SUBUNIT PSEUDOURIDINE SYNTHASE D"/>
    <property type="match status" value="1"/>
</dbReference>
<dbReference type="InterPro" id="IPR020103">
    <property type="entry name" value="PsdUridine_synth_cat_dom_sf"/>
</dbReference>
<evidence type="ECO:0000256" key="3">
    <source>
        <dbReference type="ARBA" id="ARBA00023235"/>
    </source>
</evidence>
<proteinExistence type="inferred from homology"/>
<gene>
    <name evidence="7" type="ORF">SHALO_2035</name>
</gene>
<evidence type="ECO:0000256" key="5">
    <source>
        <dbReference type="ARBA" id="ARBA00033164"/>
    </source>
</evidence>
<evidence type="ECO:0000256" key="4">
    <source>
        <dbReference type="ARBA" id="ARBA00031870"/>
    </source>
</evidence>
<evidence type="ECO:0000256" key="1">
    <source>
        <dbReference type="ARBA" id="ARBA00000073"/>
    </source>
</evidence>
<evidence type="ECO:0000259" key="6">
    <source>
        <dbReference type="Pfam" id="PF00849"/>
    </source>
</evidence>
<dbReference type="GO" id="GO:0016829">
    <property type="term" value="F:lyase activity"/>
    <property type="evidence" value="ECO:0007669"/>
    <property type="project" value="UniProtKB-KW"/>
</dbReference>
<evidence type="ECO:0000256" key="2">
    <source>
        <dbReference type="ARBA" id="ARBA00010876"/>
    </source>
</evidence>
<keyword evidence="3" id="KW-0413">Isomerase</keyword>
<feature type="domain" description="Pseudouridine synthase RsuA/RluA-like" evidence="6">
    <location>
        <begin position="81"/>
        <end position="195"/>
    </location>
</feature>
<evidence type="ECO:0000313" key="7">
    <source>
        <dbReference type="EMBL" id="AOO65806.1"/>
    </source>
</evidence>
<dbReference type="STRING" id="1193502.SHALO_2035"/>
<keyword evidence="8" id="KW-1185">Reference proteome</keyword>
<dbReference type="SUPFAM" id="SSF55120">
    <property type="entry name" value="Pseudouridine synthase"/>
    <property type="match status" value="1"/>
</dbReference>
<reference evidence="8" key="1">
    <citation type="submission" date="2016-08" db="EMBL/GenBank/DDBJ databases">
        <title>Complete genome sequence of the organohalide-respiring Epsilonproteobacterium Sulfurospirillum halorespirans.</title>
        <authorList>
            <person name="Goris T."/>
            <person name="Zimmermann J."/>
            <person name="Schenz B."/>
            <person name="Lemos M."/>
            <person name="Hackermueller J."/>
            <person name="Diekert G."/>
        </authorList>
    </citation>
    <scope>NUCLEOTIDE SEQUENCE [LARGE SCALE GENOMIC DNA]</scope>
    <source>
        <strain>DSM 13726</strain>
        <strain evidence="8">PCE-M2</strain>
    </source>
</reference>
<accession>A0A1D7TLE4</accession>
<dbReference type="InterPro" id="IPR050188">
    <property type="entry name" value="RluA_PseudoU_synthase"/>
</dbReference>
<comment type="similarity">
    <text evidence="2">Belongs to the pseudouridine synthase RluA family.</text>
</comment>
<protein>
    <recommendedName>
        <fullName evidence="4">RNA pseudouridylate synthase</fullName>
    </recommendedName>
    <alternativeName>
        <fullName evidence="5">RNA-uridine isomerase</fullName>
    </alternativeName>
</protein>
<sequence>MEKAYKLLALQEGISNRAAKDLIDRGVVYAAGKKVSVARGELSSSTKFKVEKIAPIKVIFEDEFIMAVDKPAFMTSEEVAEIKKLPLLHRLDRETSGVLLLTKDDEFRQKAVIAFKKREVQKEYLAIVEAKIVEAMEINAPIMTIKKGNTAYSKISSEGKEAISHVEPLMYEGKRSKIKVRIETGRTHQIRVHLKSIGASILGDTEYGGRPHKRLMLHASKIMLLGYIFQTKEPEDFIKFSV</sequence>
<dbReference type="CDD" id="cd02869">
    <property type="entry name" value="PseudoU_synth_RluA_like"/>
    <property type="match status" value="1"/>
</dbReference>
<evidence type="ECO:0000313" key="8">
    <source>
        <dbReference type="Proteomes" id="UP000094609"/>
    </source>
</evidence>
<dbReference type="KEGG" id="shal:SHALO_2035"/>
<dbReference type="InterPro" id="IPR006145">
    <property type="entry name" value="PsdUridine_synth_RsuA/RluA"/>
</dbReference>
<name>A0A1D7TLE4_9BACT</name>
<dbReference type="GO" id="GO:0000455">
    <property type="term" value="P:enzyme-directed rRNA pseudouridine synthesis"/>
    <property type="evidence" value="ECO:0007669"/>
    <property type="project" value="TreeGrafter"/>
</dbReference>
<dbReference type="EMBL" id="CP017111">
    <property type="protein sequence ID" value="AOO65806.1"/>
    <property type="molecule type" value="Genomic_DNA"/>
</dbReference>
<dbReference type="GO" id="GO:0009982">
    <property type="term" value="F:pseudouridine synthase activity"/>
    <property type="evidence" value="ECO:0007669"/>
    <property type="project" value="InterPro"/>
</dbReference>
<dbReference type="PANTHER" id="PTHR21600">
    <property type="entry name" value="MITOCHONDRIAL RNA PSEUDOURIDINE SYNTHASE"/>
    <property type="match status" value="1"/>
</dbReference>
<dbReference type="InterPro" id="IPR006224">
    <property type="entry name" value="PsdUridine_synth_RluA-like_CS"/>
</dbReference>
<dbReference type="RefSeq" id="WP_069478442.1">
    <property type="nucleotide sequence ID" value="NZ_CP017111.1"/>
</dbReference>